<sequence length="342" mass="39629">MAKPSYSSLPLELRLHILEFALDTHLDPPQQLTEQITNAIKTEYSLNQDSKDIQNIFFNKTPTTTSLMLVSKDFKRDVCRILSKPTRPVLDLLIGFPLKRKRRQYDWHSLMREDITQRYEYWVLMATWLQPPRIHQKVIPRLDIRVRGKKGLVKDVGDLANRWLRAVLLPVFERGIFEDPYKFVQRFCAPGNRINRLRFSFIATSDTHRVSYPPVERITETDVDDLNPLWNDLFGLCNFFSSMDITLTEALAQYVDEIELAVNDTPVFRLRPLTASAGLRMKNMALTINRPYLQAIGFILNIRIHAVISIDLPGESGFMCQGHMPEVPTWEDLLLIEDAETA</sequence>
<protein>
    <recommendedName>
        <fullName evidence="3">F-box domain-containing protein</fullName>
    </recommendedName>
</protein>
<dbReference type="Proteomes" id="UP000799778">
    <property type="component" value="Unassembled WGS sequence"/>
</dbReference>
<dbReference type="GeneID" id="54289661"/>
<evidence type="ECO:0000313" key="2">
    <source>
        <dbReference type="Proteomes" id="UP000799778"/>
    </source>
</evidence>
<reference evidence="1" key="1">
    <citation type="journal article" date="2020" name="Stud. Mycol.">
        <title>101 Dothideomycetes genomes: a test case for predicting lifestyles and emergence of pathogens.</title>
        <authorList>
            <person name="Haridas S."/>
            <person name="Albert R."/>
            <person name="Binder M."/>
            <person name="Bloem J."/>
            <person name="Labutti K."/>
            <person name="Salamov A."/>
            <person name="Andreopoulos B."/>
            <person name="Baker S."/>
            <person name="Barry K."/>
            <person name="Bills G."/>
            <person name="Bluhm B."/>
            <person name="Cannon C."/>
            <person name="Castanera R."/>
            <person name="Culley D."/>
            <person name="Daum C."/>
            <person name="Ezra D."/>
            <person name="Gonzalez J."/>
            <person name="Henrissat B."/>
            <person name="Kuo A."/>
            <person name="Liang C."/>
            <person name="Lipzen A."/>
            <person name="Lutzoni F."/>
            <person name="Magnuson J."/>
            <person name="Mondo S."/>
            <person name="Nolan M."/>
            <person name="Ohm R."/>
            <person name="Pangilinan J."/>
            <person name="Park H.-J."/>
            <person name="Ramirez L."/>
            <person name="Alfaro M."/>
            <person name="Sun H."/>
            <person name="Tritt A."/>
            <person name="Yoshinaga Y."/>
            <person name="Zwiers L.-H."/>
            <person name="Turgeon B."/>
            <person name="Goodwin S."/>
            <person name="Spatafora J."/>
            <person name="Crous P."/>
            <person name="Grigoriev I."/>
        </authorList>
    </citation>
    <scope>NUCLEOTIDE SEQUENCE</scope>
    <source>
        <strain evidence="1">CBS 175.79</strain>
    </source>
</reference>
<accession>A0A6A5XKZ4</accession>
<proteinExistence type="predicted"/>
<evidence type="ECO:0008006" key="3">
    <source>
        <dbReference type="Google" id="ProtNLM"/>
    </source>
</evidence>
<gene>
    <name evidence="1" type="ORF">BU24DRAFT_465309</name>
</gene>
<name>A0A6A5XKZ4_9PLEO</name>
<keyword evidence="2" id="KW-1185">Reference proteome</keyword>
<dbReference type="EMBL" id="ML978072">
    <property type="protein sequence ID" value="KAF2012964.1"/>
    <property type="molecule type" value="Genomic_DNA"/>
</dbReference>
<dbReference type="RefSeq" id="XP_033381303.1">
    <property type="nucleotide sequence ID" value="XM_033532264.1"/>
</dbReference>
<evidence type="ECO:0000313" key="1">
    <source>
        <dbReference type="EMBL" id="KAF2012964.1"/>
    </source>
</evidence>
<dbReference type="AlphaFoldDB" id="A0A6A5XKZ4"/>
<organism evidence="1 2">
    <name type="scientific">Aaosphaeria arxii CBS 175.79</name>
    <dbReference type="NCBI Taxonomy" id="1450172"/>
    <lineage>
        <taxon>Eukaryota</taxon>
        <taxon>Fungi</taxon>
        <taxon>Dikarya</taxon>
        <taxon>Ascomycota</taxon>
        <taxon>Pezizomycotina</taxon>
        <taxon>Dothideomycetes</taxon>
        <taxon>Pleosporomycetidae</taxon>
        <taxon>Pleosporales</taxon>
        <taxon>Pleosporales incertae sedis</taxon>
        <taxon>Aaosphaeria</taxon>
    </lineage>
</organism>